<dbReference type="PANTHER" id="PTHR31225">
    <property type="entry name" value="OS04G0344100 PROTEIN-RELATED"/>
    <property type="match status" value="1"/>
</dbReference>
<dbReference type="Gene3D" id="1.50.10.130">
    <property type="entry name" value="Terpene synthase, N-terminal domain"/>
    <property type="match status" value="1"/>
</dbReference>
<organism evidence="3 4">
    <name type="scientific">Artemisia annua</name>
    <name type="common">Sweet wormwood</name>
    <dbReference type="NCBI Taxonomy" id="35608"/>
    <lineage>
        <taxon>Eukaryota</taxon>
        <taxon>Viridiplantae</taxon>
        <taxon>Streptophyta</taxon>
        <taxon>Embryophyta</taxon>
        <taxon>Tracheophyta</taxon>
        <taxon>Spermatophyta</taxon>
        <taxon>Magnoliopsida</taxon>
        <taxon>eudicotyledons</taxon>
        <taxon>Gunneridae</taxon>
        <taxon>Pentapetalae</taxon>
        <taxon>asterids</taxon>
        <taxon>campanulids</taxon>
        <taxon>Asterales</taxon>
        <taxon>Asteraceae</taxon>
        <taxon>Asteroideae</taxon>
        <taxon>Anthemideae</taxon>
        <taxon>Artemisiinae</taxon>
        <taxon>Artemisia</taxon>
    </lineage>
</organism>
<feature type="domain" description="Terpene synthase N-terminal" evidence="2">
    <location>
        <begin position="58"/>
        <end position="138"/>
    </location>
</feature>
<dbReference type="EMBL" id="PKPP01020064">
    <property type="protein sequence ID" value="PWA35414.1"/>
    <property type="molecule type" value="Genomic_DNA"/>
</dbReference>
<evidence type="ECO:0000256" key="1">
    <source>
        <dbReference type="ARBA" id="ARBA00022842"/>
    </source>
</evidence>
<gene>
    <name evidence="3" type="ORF">CTI12_AA609720</name>
</gene>
<comment type="caution">
    <text evidence="3">The sequence shown here is derived from an EMBL/GenBank/DDBJ whole genome shotgun (WGS) entry which is preliminary data.</text>
</comment>
<dbReference type="STRING" id="35608.A0A2U1KF54"/>
<dbReference type="InterPro" id="IPR008930">
    <property type="entry name" value="Terpenoid_cyclase/PrenylTrfase"/>
</dbReference>
<protein>
    <submittedName>
        <fullName evidence="3">(-)-beta-pinene synthase, chloroplastic</fullName>
    </submittedName>
</protein>
<dbReference type="AlphaFoldDB" id="A0A2U1KF54"/>
<name>A0A2U1KF54_ARTAN</name>
<dbReference type="Proteomes" id="UP000245207">
    <property type="component" value="Unassembled WGS sequence"/>
</dbReference>
<dbReference type="SUPFAM" id="SSF48239">
    <property type="entry name" value="Terpenoid cyclases/Protein prenyltransferases"/>
    <property type="match status" value="1"/>
</dbReference>
<dbReference type="PANTHER" id="PTHR31225:SF9">
    <property type="entry name" value="TERPENE SYNTHASE 10"/>
    <property type="match status" value="1"/>
</dbReference>
<evidence type="ECO:0000259" key="2">
    <source>
        <dbReference type="Pfam" id="PF01397"/>
    </source>
</evidence>
<dbReference type="InterPro" id="IPR001906">
    <property type="entry name" value="Terpene_synth_N"/>
</dbReference>
<accession>A0A2U1KF54</accession>
<sequence>MASMCTLSSPFLLCNSSISRTNIVACNKQTSTLQPQLKNVATIETTNRRSANYAPSLWSYDFVQSLSSKYKGDNYMARSRALKGVVRTMISEANGIENPLSLLNLVDDLQRLGISYHFLDEISNVLEKIYLNFYQSHEKWTLILLSCRMLDHRYYNPLYGIFSTCLGRDDSKAIYRTFGMEIFKGRKSSSGTAKFV</sequence>
<dbReference type="Pfam" id="PF01397">
    <property type="entry name" value="Terpene_synth"/>
    <property type="match status" value="1"/>
</dbReference>
<dbReference type="InterPro" id="IPR036965">
    <property type="entry name" value="Terpene_synth_N_sf"/>
</dbReference>
<keyword evidence="1" id="KW-0460">Magnesium</keyword>
<dbReference type="InterPro" id="IPR050148">
    <property type="entry name" value="Terpene_synthase-like"/>
</dbReference>
<reference evidence="3 4" key="1">
    <citation type="journal article" date="2018" name="Mol. Plant">
        <title>The genome of Artemisia annua provides insight into the evolution of Asteraceae family and artemisinin biosynthesis.</title>
        <authorList>
            <person name="Shen Q."/>
            <person name="Zhang L."/>
            <person name="Liao Z."/>
            <person name="Wang S."/>
            <person name="Yan T."/>
            <person name="Shi P."/>
            <person name="Liu M."/>
            <person name="Fu X."/>
            <person name="Pan Q."/>
            <person name="Wang Y."/>
            <person name="Lv Z."/>
            <person name="Lu X."/>
            <person name="Zhang F."/>
            <person name="Jiang W."/>
            <person name="Ma Y."/>
            <person name="Chen M."/>
            <person name="Hao X."/>
            <person name="Li L."/>
            <person name="Tang Y."/>
            <person name="Lv G."/>
            <person name="Zhou Y."/>
            <person name="Sun X."/>
            <person name="Brodelius P.E."/>
            <person name="Rose J.K.C."/>
            <person name="Tang K."/>
        </authorList>
    </citation>
    <scope>NUCLEOTIDE SEQUENCE [LARGE SCALE GENOMIC DNA]</scope>
    <source>
        <strain evidence="4">cv. Huhao1</strain>
        <tissue evidence="3">Leaf</tissue>
    </source>
</reference>
<dbReference type="GO" id="GO:0010333">
    <property type="term" value="F:terpene synthase activity"/>
    <property type="evidence" value="ECO:0007669"/>
    <property type="project" value="InterPro"/>
</dbReference>
<evidence type="ECO:0000313" key="3">
    <source>
        <dbReference type="EMBL" id="PWA35414.1"/>
    </source>
</evidence>
<dbReference type="OrthoDB" id="1936865at2759"/>
<proteinExistence type="predicted"/>
<keyword evidence="4" id="KW-1185">Reference proteome</keyword>
<dbReference type="GO" id="GO:0016114">
    <property type="term" value="P:terpenoid biosynthetic process"/>
    <property type="evidence" value="ECO:0007669"/>
    <property type="project" value="InterPro"/>
</dbReference>
<evidence type="ECO:0000313" key="4">
    <source>
        <dbReference type="Proteomes" id="UP000245207"/>
    </source>
</evidence>